<organism evidence="6 7">
    <name type="scientific">Aspergillus flavus (strain ATCC 200026 / FGSC A1120 / IAM 13836 / NRRL 3357 / JCM 12722 / SRRC 167)</name>
    <dbReference type="NCBI Taxonomy" id="332952"/>
    <lineage>
        <taxon>Eukaryota</taxon>
        <taxon>Fungi</taxon>
        <taxon>Dikarya</taxon>
        <taxon>Ascomycota</taxon>
        <taxon>Pezizomycotina</taxon>
        <taxon>Eurotiomycetes</taxon>
        <taxon>Eurotiomycetidae</taxon>
        <taxon>Eurotiales</taxon>
        <taxon>Aspergillaceae</taxon>
        <taxon>Aspergillus</taxon>
        <taxon>Aspergillus subgen. Circumdati</taxon>
    </lineage>
</organism>
<accession>A0A7U2QSX3</accession>
<keyword evidence="3" id="KW-0804">Transcription</keyword>
<dbReference type="InterPro" id="IPR053175">
    <property type="entry name" value="DHMBA_Reg_Transcription_Factor"/>
</dbReference>
<dbReference type="VEuPathDB" id="FungiDB:F9C07_2162060"/>
<evidence type="ECO:0000313" key="6">
    <source>
        <dbReference type="EMBL" id="QRD83741.1"/>
    </source>
</evidence>
<dbReference type="GO" id="GO:0009893">
    <property type="term" value="P:positive regulation of metabolic process"/>
    <property type="evidence" value="ECO:0007669"/>
    <property type="project" value="UniProtKB-ARBA"/>
</dbReference>
<name>A0A7U2QSX3_ASPFN</name>
<keyword evidence="1" id="KW-0805">Transcription regulation</keyword>
<gene>
    <name evidence="6" type="ORF">F9C07_2162060</name>
</gene>
<keyword evidence="7" id="KW-1185">Reference proteome</keyword>
<feature type="domain" description="Zn(2)-C6 fungal-type" evidence="5">
    <location>
        <begin position="31"/>
        <end position="60"/>
    </location>
</feature>
<evidence type="ECO:0000256" key="4">
    <source>
        <dbReference type="ARBA" id="ARBA00023242"/>
    </source>
</evidence>
<dbReference type="GO" id="GO:0003677">
    <property type="term" value="F:DNA binding"/>
    <property type="evidence" value="ECO:0007669"/>
    <property type="project" value="UniProtKB-KW"/>
</dbReference>
<dbReference type="AlphaFoldDB" id="A0A7U2QSX3"/>
<dbReference type="EMBL" id="CP044621">
    <property type="protein sequence ID" value="QRD83741.1"/>
    <property type="molecule type" value="Genomic_DNA"/>
</dbReference>
<keyword evidence="2" id="KW-0238">DNA-binding</keyword>
<keyword evidence="4" id="KW-0539">Nucleus</keyword>
<dbReference type="PROSITE" id="PS00463">
    <property type="entry name" value="ZN2_CY6_FUNGAL_1"/>
    <property type="match status" value="1"/>
</dbReference>
<protein>
    <recommendedName>
        <fullName evidence="5">Zn(2)-C6 fungal-type domain-containing protein</fullName>
    </recommendedName>
</protein>
<dbReference type="SUPFAM" id="SSF57701">
    <property type="entry name" value="Zn2/Cys6 DNA-binding domain"/>
    <property type="match status" value="1"/>
</dbReference>
<evidence type="ECO:0000313" key="7">
    <source>
        <dbReference type="Proteomes" id="UP000596276"/>
    </source>
</evidence>
<dbReference type="Pfam" id="PF00172">
    <property type="entry name" value="Zn_clus"/>
    <property type="match status" value="1"/>
</dbReference>
<dbReference type="Proteomes" id="UP000596276">
    <property type="component" value="Chromosome 5"/>
</dbReference>
<evidence type="ECO:0000256" key="2">
    <source>
        <dbReference type="ARBA" id="ARBA00023125"/>
    </source>
</evidence>
<dbReference type="InterPro" id="IPR036864">
    <property type="entry name" value="Zn2-C6_fun-type_DNA-bd_sf"/>
</dbReference>
<evidence type="ECO:0000259" key="5">
    <source>
        <dbReference type="PROSITE" id="PS50048"/>
    </source>
</evidence>
<evidence type="ECO:0000256" key="3">
    <source>
        <dbReference type="ARBA" id="ARBA00023163"/>
    </source>
</evidence>
<dbReference type="Gene3D" id="4.10.240.10">
    <property type="entry name" value="Zn(2)-C6 fungal-type DNA-binding domain"/>
    <property type="match status" value="1"/>
</dbReference>
<dbReference type="CDD" id="cd00067">
    <property type="entry name" value="GAL4"/>
    <property type="match status" value="1"/>
</dbReference>
<dbReference type="GO" id="GO:0008270">
    <property type="term" value="F:zinc ion binding"/>
    <property type="evidence" value="ECO:0007669"/>
    <property type="project" value="InterPro"/>
</dbReference>
<dbReference type="InterPro" id="IPR001138">
    <property type="entry name" value="Zn2Cys6_DnaBD"/>
</dbReference>
<dbReference type="GO" id="GO:0000981">
    <property type="term" value="F:DNA-binding transcription factor activity, RNA polymerase II-specific"/>
    <property type="evidence" value="ECO:0007669"/>
    <property type="project" value="InterPro"/>
</dbReference>
<evidence type="ECO:0000256" key="1">
    <source>
        <dbReference type="ARBA" id="ARBA00023015"/>
    </source>
</evidence>
<dbReference type="SMART" id="SM00066">
    <property type="entry name" value="GAL4"/>
    <property type="match status" value="1"/>
</dbReference>
<dbReference type="VEuPathDB" id="FungiDB:AFLA_005100"/>
<reference evidence="7" key="1">
    <citation type="journal article" date="2021" name="G3 (Bethesda)">
        <title>Chromosome assembled and annotated genome sequence of Aspergillus flavus NRRL 3357.</title>
        <authorList>
            <person name="Skerker J.M."/>
            <person name="Pianalto K.M."/>
            <person name="Mondo S.J."/>
            <person name="Yang K."/>
            <person name="Arkin A.P."/>
            <person name="Keller N.P."/>
            <person name="Grigoriev I.V."/>
            <person name="Louise Glass N.L."/>
        </authorList>
    </citation>
    <scope>NUCLEOTIDE SEQUENCE [LARGE SCALE GENOMIC DNA]</scope>
    <source>
        <strain evidence="7">ATCC 200026 / FGSC A1120 / IAM 13836 / NRRL 3357 / JCM 12722 / SRRC 167</strain>
    </source>
</reference>
<dbReference type="PANTHER" id="PTHR38791">
    <property type="entry name" value="ZN(II)2CYS6 TRANSCRIPTION FACTOR (EUROFUNG)-RELATED-RELATED"/>
    <property type="match status" value="1"/>
</dbReference>
<proteinExistence type="predicted"/>
<dbReference type="PROSITE" id="PS50048">
    <property type="entry name" value="ZN2_CY6_FUNGAL_2"/>
    <property type="match status" value="1"/>
</dbReference>
<sequence length="451" mass="50189">MNTYVGLLVRLSDDCFVAPSIMELRNRGSLSCENCRRRRIRCNQLKPRCSQCARAGLPCSGYRNQLDILFRDQTDAITQKFHNSTSTSHVISLPRNPSWPVEDIAGKYFFDNFSITESFRMCVNDPSMPHSLPATFSFTSVGLAALAIIHKDTHMMVLARRQYSSALNLLARAIEESKESVNGALIAASFNLSVFELIACDAPSTAHLWVKHIKGTIVLLNLLKLPLGGMVNEMEGLLHIGYTAALAYLISEQAVPTFILGLMQSCKAFAVGTSLLPIIELFDILNSLIELYIRMKHRDGQGYVQFIATAIQLDQSLLAWANNLSPAFTFDATVGGSFHPYVHGWPVKAWNYYWFCRALASRIVIDSLDVVFPSIQTTHVKLIAESKAQYNKSLSTLRQAPREISASISLMLGRTGRRSLALSSDTSFLITILQSLSMLTDQRVLINDIDL</sequence>